<keyword evidence="4" id="KW-1185">Reference proteome</keyword>
<dbReference type="OrthoDB" id="5832220at2759"/>
<feature type="transmembrane region" description="Helical" evidence="1">
    <location>
        <begin position="6"/>
        <end position="27"/>
    </location>
</feature>
<dbReference type="AlphaFoldDB" id="A0A158Q5P9"/>
<reference evidence="2 4" key="2">
    <citation type="submission" date="2018-11" db="EMBL/GenBank/DDBJ databases">
        <authorList>
            <consortium name="Pathogen Informatics"/>
        </authorList>
    </citation>
    <scope>NUCLEOTIDE SEQUENCE [LARGE SCALE GENOMIC DNA]</scope>
</reference>
<evidence type="ECO:0000313" key="2">
    <source>
        <dbReference type="EMBL" id="VDN52093.1"/>
    </source>
</evidence>
<evidence type="ECO:0000313" key="5">
    <source>
        <dbReference type="WBParaSite" id="DME_0000794101-mRNA-1"/>
    </source>
</evidence>
<accession>A0A158Q5P9</accession>
<evidence type="ECO:0000256" key="1">
    <source>
        <dbReference type="SAM" id="Phobius"/>
    </source>
</evidence>
<evidence type="ECO:0000313" key="3">
    <source>
        <dbReference type="Proteomes" id="UP000038040"/>
    </source>
</evidence>
<keyword evidence="1" id="KW-0472">Membrane</keyword>
<dbReference type="Proteomes" id="UP000274756">
    <property type="component" value="Unassembled WGS sequence"/>
</dbReference>
<sequence length="231" mass="27423">TIIGIYLLLLLLLSLLFVIFIITVLLLQVTSTSMNSIVIRMIGINDINYFNMFIEIYDLDRQINFRQTQFISKNYDQDIIVQTKNNSKINQSIIFDQIVFINNFTSNDDQLSISVKTIFEKYDKISTVIVPELHCSHMVLQPAAQLIMNNTQIHFNFNNFNKNDNLESLNCTYLCLFPYLRLIINNKTKTFKAREFCNNLHQIYFNNSCIYYFYNYFIFLFINLFFIVAKY</sequence>
<reference evidence="5" key="1">
    <citation type="submission" date="2016-04" db="UniProtKB">
        <authorList>
            <consortium name="WormBaseParasite"/>
        </authorList>
    </citation>
    <scope>IDENTIFICATION</scope>
</reference>
<evidence type="ECO:0000313" key="4">
    <source>
        <dbReference type="Proteomes" id="UP000274756"/>
    </source>
</evidence>
<organism evidence="3 5">
    <name type="scientific">Dracunculus medinensis</name>
    <name type="common">Guinea worm</name>
    <dbReference type="NCBI Taxonomy" id="318479"/>
    <lineage>
        <taxon>Eukaryota</taxon>
        <taxon>Metazoa</taxon>
        <taxon>Ecdysozoa</taxon>
        <taxon>Nematoda</taxon>
        <taxon>Chromadorea</taxon>
        <taxon>Rhabditida</taxon>
        <taxon>Spirurina</taxon>
        <taxon>Dracunculoidea</taxon>
        <taxon>Dracunculidae</taxon>
        <taxon>Dracunculus</taxon>
    </lineage>
</organism>
<keyword evidence="1" id="KW-0812">Transmembrane</keyword>
<feature type="transmembrane region" description="Helical" evidence="1">
    <location>
        <begin position="209"/>
        <end position="229"/>
    </location>
</feature>
<dbReference type="WBParaSite" id="DME_0000794101-mRNA-1">
    <property type="protein sequence ID" value="DME_0000794101-mRNA-1"/>
    <property type="gene ID" value="DME_0000794101"/>
</dbReference>
<keyword evidence="1" id="KW-1133">Transmembrane helix</keyword>
<dbReference type="EMBL" id="UYYG01000044">
    <property type="protein sequence ID" value="VDN52093.1"/>
    <property type="molecule type" value="Genomic_DNA"/>
</dbReference>
<dbReference type="Proteomes" id="UP000038040">
    <property type="component" value="Unplaced"/>
</dbReference>
<protein>
    <submittedName>
        <fullName evidence="5">Transmembrane protein</fullName>
    </submittedName>
</protein>
<gene>
    <name evidence="2" type="ORF">DME_LOCUS2066</name>
</gene>
<name>A0A158Q5P9_DRAME</name>
<proteinExistence type="predicted"/>